<keyword evidence="2" id="KW-1185">Reference proteome</keyword>
<accession>A0A1L2ZR02</accession>
<dbReference type="SUPFAM" id="SSF52540">
    <property type="entry name" value="P-loop containing nucleoside triphosphate hydrolases"/>
    <property type="match status" value="1"/>
</dbReference>
<dbReference type="PANTHER" id="PTHR37807:SF3">
    <property type="entry name" value="OS07G0160300 PROTEIN"/>
    <property type="match status" value="1"/>
</dbReference>
<protein>
    <recommendedName>
        <fullName evidence="3">Kinase</fullName>
    </recommendedName>
</protein>
<dbReference type="EMBL" id="CP018135">
    <property type="protein sequence ID" value="APF41569.1"/>
    <property type="molecule type" value="Genomic_DNA"/>
</dbReference>
<dbReference type="Gene3D" id="3.40.50.300">
    <property type="entry name" value="P-loop containing nucleotide triphosphate hydrolases"/>
    <property type="match status" value="1"/>
</dbReference>
<dbReference type="Pfam" id="PF13671">
    <property type="entry name" value="AAA_33"/>
    <property type="match status" value="1"/>
</dbReference>
<reference evidence="1 2" key="1">
    <citation type="submission" date="2016-11" db="EMBL/GenBank/DDBJ databases">
        <title>Genome sequencing of Zhihengliuella aestuarii B18 antagonistic to Plasmodiophora brassicae.</title>
        <authorList>
            <person name="Luo Y."/>
        </authorList>
    </citation>
    <scope>NUCLEOTIDE SEQUENCE [LARGE SCALE GENOMIC DNA]</scope>
    <source>
        <strain evidence="1 2">B18</strain>
    </source>
</reference>
<dbReference type="RefSeq" id="WP_071895038.1">
    <property type="nucleotide sequence ID" value="NZ_CP018135.1"/>
</dbReference>
<sequence>MDESPLLIVISGLPGTGKTTVAERLAEELGATHISIDTVEDDLLEQGFERGWSTGVAAYEAARANAETELESGRRVIVDAVNDSEPARETWRRAARATGARLSFVVLEVSNPEVHRLRLETRHRNLTHVQEPSWADVQARKESFETWTDSDIGIDVSELTLDGAVQEILETLNI</sequence>
<dbReference type="Proteomes" id="UP000183530">
    <property type="component" value="Chromosome"/>
</dbReference>
<organism evidence="1 2">
    <name type="scientific">Neomicrococcus aestuarii</name>
    <dbReference type="NCBI Taxonomy" id="556325"/>
    <lineage>
        <taxon>Bacteria</taxon>
        <taxon>Bacillati</taxon>
        <taxon>Actinomycetota</taxon>
        <taxon>Actinomycetes</taxon>
        <taxon>Micrococcales</taxon>
        <taxon>Micrococcaceae</taxon>
        <taxon>Neomicrococcus</taxon>
    </lineage>
</organism>
<proteinExistence type="predicted"/>
<dbReference type="STRING" id="556325.BHE16_11870"/>
<dbReference type="PANTHER" id="PTHR37807">
    <property type="entry name" value="OS07G0160300 PROTEIN"/>
    <property type="match status" value="1"/>
</dbReference>
<dbReference type="KEGG" id="nae:BHE16_11870"/>
<evidence type="ECO:0000313" key="2">
    <source>
        <dbReference type="Proteomes" id="UP000183530"/>
    </source>
</evidence>
<evidence type="ECO:0000313" key="1">
    <source>
        <dbReference type="EMBL" id="APF41569.1"/>
    </source>
</evidence>
<dbReference type="InterPro" id="IPR027417">
    <property type="entry name" value="P-loop_NTPase"/>
</dbReference>
<evidence type="ECO:0008006" key="3">
    <source>
        <dbReference type="Google" id="ProtNLM"/>
    </source>
</evidence>
<gene>
    <name evidence="1" type="ORF">BHE16_11870</name>
</gene>
<dbReference type="AlphaFoldDB" id="A0A1L2ZR02"/>
<name>A0A1L2ZR02_9MICC</name>